<gene>
    <name evidence="1" type="ORF">FE257_007414</name>
</gene>
<keyword evidence="2" id="KW-1185">Reference proteome</keyword>
<dbReference type="EMBL" id="VCAU01000037">
    <property type="protein sequence ID" value="KAF9889305.1"/>
    <property type="molecule type" value="Genomic_DNA"/>
</dbReference>
<reference evidence="1" key="2">
    <citation type="submission" date="2020-02" db="EMBL/GenBank/DDBJ databases">
        <authorList>
            <person name="Gilchrist C.L.M."/>
            <person name="Chooi Y.-H."/>
        </authorList>
    </citation>
    <scope>NUCLEOTIDE SEQUENCE</scope>
    <source>
        <strain evidence="1">MST-FP2251</strain>
    </source>
</reference>
<reference evidence="1" key="1">
    <citation type="journal article" date="2019" name="Beilstein J. Org. Chem.">
        <title>Nanangenines: drimane sesquiterpenoids as the dominant metabolite cohort of a novel Australian fungus, Aspergillus nanangensis.</title>
        <authorList>
            <person name="Lacey H.J."/>
            <person name="Gilchrist C.L.M."/>
            <person name="Crombie A."/>
            <person name="Kalaitzis J.A."/>
            <person name="Vuong D."/>
            <person name="Rutledge P.J."/>
            <person name="Turner P."/>
            <person name="Pitt J.I."/>
            <person name="Lacey E."/>
            <person name="Chooi Y.H."/>
            <person name="Piggott A.M."/>
        </authorList>
    </citation>
    <scope>NUCLEOTIDE SEQUENCE</scope>
    <source>
        <strain evidence="1">MST-FP2251</strain>
    </source>
</reference>
<evidence type="ECO:0000313" key="2">
    <source>
        <dbReference type="Proteomes" id="UP001194746"/>
    </source>
</evidence>
<dbReference type="Proteomes" id="UP001194746">
    <property type="component" value="Unassembled WGS sequence"/>
</dbReference>
<protein>
    <submittedName>
        <fullName evidence="1">Uncharacterized protein</fullName>
    </submittedName>
</protein>
<name>A0AAD4CMM3_ASPNN</name>
<dbReference type="AlphaFoldDB" id="A0AAD4CMM3"/>
<sequence>MAAAAGLAWDRWVVMGLEDNGVVGQGWAWVWVAEEAADSAVADTIAEEATAEATAEEDIVAQAMVEEDMAEEAMEGDGRAILIKNTGIPPPPSRSISEFD</sequence>
<accession>A0AAD4CMM3</accession>
<organism evidence="1 2">
    <name type="scientific">Aspergillus nanangensis</name>
    <dbReference type="NCBI Taxonomy" id="2582783"/>
    <lineage>
        <taxon>Eukaryota</taxon>
        <taxon>Fungi</taxon>
        <taxon>Dikarya</taxon>
        <taxon>Ascomycota</taxon>
        <taxon>Pezizomycotina</taxon>
        <taxon>Eurotiomycetes</taxon>
        <taxon>Eurotiomycetidae</taxon>
        <taxon>Eurotiales</taxon>
        <taxon>Aspergillaceae</taxon>
        <taxon>Aspergillus</taxon>
        <taxon>Aspergillus subgen. Circumdati</taxon>
    </lineage>
</organism>
<proteinExistence type="predicted"/>
<comment type="caution">
    <text evidence="1">The sequence shown here is derived from an EMBL/GenBank/DDBJ whole genome shotgun (WGS) entry which is preliminary data.</text>
</comment>
<evidence type="ECO:0000313" key="1">
    <source>
        <dbReference type="EMBL" id="KAF9889305.1"/>
    </source>
</evidence>